<dbReference type="SUPFAM" id="SSF69635">
    <property type="entry name" value="Type III secretory system chaperone-like"/>
    <property type="match status" value="1"/>
</dbReference>
<gene>
    <name evidence="2" type="ORF">I6H47_00700</name>
</gene>
<feature type="compositionally biased region" description="Polar residues" evidence="1">
    <location>
        <begin position="196"/>
        <end position="216"/>
    </location>
</feature>
<evidence type="ECO:0000313" key="3">
    <source>
        <dbReference type="Proteomes" id="UP000595374"/>
    </source>
</evidence>
<organism evidence="2 3">
    <name type="scientific">Brevibacterium casei</name>
    <dbReference type="NCBI Taxonomy" id="33889"/>
    <lineage>
        <taxon>Bacteria</taxon>
        <taxon>Bacillati</taxon>
        <taxon>Actinomycetota</taxon>
        <taxon>Actinomycetes</taxon>
        <taxon>Micrococcales</taxon>
        <taxon>Brevibacteriaceae</taxon>
        <taxon>Brevibacterium</taxon>
    </lineage>
</organism>
<dbReference type="Pfam" id="PF10722">
    <property type="entry name" value="YbjN"/>
    <property type="match status" value="1"/>
</dbReference>
<reference evidence="2 3" key="1">
    <citation type="submission" date="2020-12" db="EMBL/GenBank/DDBJ databases">
        <title>FDA dAtabase for Regulatory Grade micrObial Sequences (FDA-ARGOS): Supporting development and validation of Infectious Disease Dx tests.</title>
        <authorList>
            <person name="Sproer C."/>
            <person name="Gronow S."/>
            <person name="Severitt S."/>
            <person name="Schroder I."/>
            <person name="Tallon L."/>
            <person name="Sadzewicz L."/>
            <person name="Zhao X."/>
            <person name="Boylan J."/>
            <person name="Ott S."/>
            <person name="Bowen H."/>
            <person name="Vavikolanu K."/>
            <person name="Mehta A."/>
            <person name="Aluvathingal J."/>
            <person name="Nadendla S."/>
            <person name="Lowell S."/>
            <person name="Myers T."/>
            <person name="Yan Y."/>
            <person name="Sichtig H."/>
        </authorList>
    </citation>
    <scope>NUCLEOTIDE SEQUENCE [LARGE SCALE GENOMIC DNA]</scope>
    <source>
        <strain evidence="2 3">FDAARGOS_990</strain>
    </source>
</reference>
<protein>
    <submittedName>
        <fullName evidence="2">YbjN domain-containing protein</fullName>
    </submittedName>
</protein>
<evidence type="ECO:0000256" key="1">
    <source>
        <dbReference type="SAM" id="MobiDB-lite"/>
    </source>
</evidence>
<proteinExistence type="predicted"/>
<evidence type="ECO:0000313" key="2">
    <source>
        <dbReference type="EMBL" id="QQB14560.1"/>
    </source>
</evidence>
<dbReference type="AlphaFoldDB" id="A0A7T3ZZP7"/>
<dbReference type="InterPro" id="IPR019660">
    <property type="entry name" value="Put_sensory_transdc_reg_YbjN"/>
</dbReference>
<sequence length="244" mass="25921">MTGPESAHPGTPAATSETPTSAIMSGITEWASANEVEVDSVDDSSIAVVLPGERKLKTTVSIVISARTAELAAFVIRHPDENAAEFNRWLLRKNMKLAATAFGVDHLGDVYLRATVPALRLLDDLDGLLGEFLTVADESFNELLLIGFLTGMKKEWAWRVSRGESTRNLAAFEHVLAGPDNEFLGTIGPERPESPGSEQAGTLGSEQAGTLGSGQSEAAERTEAAEPSDATAPDDGETDDGERR</sequence>
<feature type="compositionally biased region" description="Low complexity" evidence="1">
    <location>
        <begin position="11"/>
        <end position="20"/>
    </location>
</feature>
<dbReference type="Gene3D" id="3.30.1460.10">
    <property type="match status" value="1"/>
</dbReference>
<dbReference type="EMBL" id="CP065989">
    <property type="protein sequence ID" value="QQB14560.1"/>
    <property type="molecule type" value="Genomic_DNA"/>
</dbReference>
<feature type="compositionally biased region" description="Acidic residues" evidence="1">
    <location>
        <begin position="232"/>
        <end position="244"/>
    </location>
</feature>
<feature type="region of interest" description="Disordered" evidence="1">
    <location>
        <begin position="181"/>
        <end position="244"/>
    </location>
</feature>
<feature type="region of interest" description="Disordered" evidence="1">
    <location>
        <begin position="1"/>
        <end position="20"/>
    </location>
</feature>
<dbReference type="RefSeq" id="WP_198499619.1">
    <property type="nucleotide sequence ID" value="NZ_CP065989.1"/>
</dbReference>
<dbReference type="Proteomes" id="UP000595374">
    <property type="component" value="Chromosome"/>
</dbReference>
<accession>A0A7T3ZZP7</accession>
<name>A0A7T3ZZP7_9MICO</name>